<keyword evidence="5" id="KW-0496">Mitochondrion</keyword>
<dbReference type="GO" id="GO:0045271">
    <property type="term" value="C:respiratory chain complex I"/>
    <property type="evidence" value="ECO:0007669"/>
    <property type="project" value="InterPro"/>
</dbReference>
<reference evidence="8 9" key="1">
    <citation type="submission" date="2015-07" db="EMBL/GenBank/DDBJ databases">
        <title>The genome of the fungus Escovopsis weberi, a specialized disease agent of ant agriculture.</title>
        <authorList>
            <person name="de Man T.J."/>
            <person name="Stajich J.E."/>
            <person name="Kubicek C.P."/>
            <person name="Chenthamara K."/>
            <person name="Atanasova L."/>
            <person name="Druzhinina I.S."/>
            <person name="Birnbaum S."/>
            <person name="Barribeau S.M."/>
            <person name="Teiling C."/>
            <person name="Suen G."/>
            <person name="Currie C."/>
            <person name="Gerardo N.M."/>
        </authorList>
    </citation>
    <scope>NUCLEOTIDE SEQUENCE [LARGE SCALE GENOMIC DNA]</scope>
</reference>
<organism evidence="8 9">
    <name type="scientific">Escovopsis weberi</name>
    <dbReference type="NCBI Taxonomy" id="150374"/>
    <lineage>
        <taxon>Eukaryota</taxon>
        <taxon>Fungi</taxon>
        <taxon>Dikarya</taxon>
        <taxon>Ascomycota</taxon>
        <taxon>Pezizomycotina</taxon>
        <taxon>Sordariomycetes</taxon>
        <taxon>Hypocreomycetidae</taxon>
        <taxon>Hypocreales</taxon>
        <taxon>Hypocreaceae</taxon>
        <taxon>Escovopsis</taxon>
    </lineage>
</organism>
<comment type="subcellular location">
    <subcellularLocation>
        <location evidence="1">Mitochondrion inner membrane</location>
        <topology evidence="1">Multi-pass membrane protein</topology>
    </subcellularLocation>
</comment>
<dbReference type="Proteomes" id="UP000053831">
    <property type="component" value="Unassembled WGS sequence"/>
</dbReference>
<accession>A0A0M9VSQ7</accession>
<keyword evidence="4 7" id="KW-1133">Transmembrane helix</keyword>
<dbReference type="AlphaFoldDB" id="A0A0M9VSQ7"/>
<name>A0A0M9VSQ7_ESCWE</name>
<dbReference type="PANTHER" id="PTHR21382:SF1">
    <property type="entry name" value="NADH DEHYDROGENASE [UBIQUINONE] 1 ALPHA SUBCOMPLEX SUBUNIT 11"/>
    <property type="match status" value="1"/>
</dbReference>
<keyword evidence="8" id="KW-0830">Ubiquinone</keyword>
<feature type="transmembrane region" description="Helical" evidence="7">
    <location>
        <begin position="61"/>
        <end position="82"/>
    </location>
</feature>
<keyword evidence="6 7" id="KW-0472">Membrane</keyword>
<dbReference type="OrthoDB" id="1913277at2759"/>
<dbReference type="STRING" id="150374.A0A0M9VSQ7"/>
<dbReference type="InterPro" id="IPR039205">
    <property type="entry name" value="NDUFA11"/>
</dbReference>
<sequence length="209" mass="22688">MVPDRQVSRSPMALAEPEQPYVPHDVLDETAKTAVVGLGSGFFIAAIKNALAKGNVGAMGVFSRGAPIIGICAAGPGAYAFFSRAMMNLREKDDAWAAAFGGFMCGGVLGLPFKRFPVVLSLGALVGTVQGSFNYLGGRIDSFRKEEDEFERKEIIRRTTRVPVEQTIAEIGEGRGIRAPGYEERRRERIKDKYGFEINPVRATVEGSQ</sequence>
<proteinExistence type="predicted"/>
<keyword evidence="3" id="KW-0999">Mitochondrion inner membrane</keyword>
<comment type="caution">
    <text evidence="8">The sequence shown here is derived from an EMBL/GenBank/DDBJ whole genome shotgun (WGS) entry which is preliminary data.</text>
</comment>
<evidence type="ECO:0000313" key="8">
    <source>
        <dbReference type="EMBL" id="KOS17973.1"/>
    </source>
</evidence>
<dbReference type="EMBL" id="LGSR01000022">
    <property type="protein sequence ID" value="KOS17973.1"/>
    <property type="molecule type" value="Genomic_DNA"/>
</dbReference>
<keyword evidence="9" id="KW-1185">Reference proteome</keyword>
<evidence type="ECO:0000256" key="6">
    <source>
        <dbReference type="ARBA" id="ARBA00023136"/>
    </source>
</evidence>
<dbReference type="GO" id="GO:0006120">
    <property type="term" value="P:mitochondrial electron transport, NADH to ubiquinone"/>
    <property type="evidence" value="ECO:0007669"/>
    <property type="project" value="InterPro"/>
</dbReference>
<gene>
    <name evidence="8" type="ORF">ESCO_002635</name>
</gene>
<evidence type="ECO:0000256" key="1">
    <source>
        <dbReference type="ARBA" id="ARBA00004448"/>
    </source>
</evidence>
<evidence type="ECO:0000313" key="9">
    <source>
        <dbReference type="Proteomes" id="UP000053831"/>
    </source>
</evidence>
<evidence type="ECO:0000256" key="5">
    <source>
        <dbReference type="ARBA" id="ARBA00023128"/>
    </source>
</evidence>
<evidence type="ECO:0000256" key="3">
    <source>
        <dbReference type="ARBA" id="ARBA00022792"/>
    </source>
</evidence>
<protein>
    <submittedName>
        <fullName evidence="8">NADH-ubiquinone oxidoreductase 21.3 kDa subunit</fullName>
    </submittedName>
</protein>
<dbReference type="GO" id="GO:0005743">
    <property type="term" value="C:mitochondrial inner membrane"/>
    <property type="evidence" value="ECO:0007669"/>
    <property type="project" value="UniProtKB-SubCell"/>
</dbReference>
<evidence type="ECO:0000256" key="2">
    <source>
        <dbReference type="ARBA" id="ARBA00022692"/>
    </source>
</evidence>
<evidence type="ECO:0000256" key="4">
    <source>
        <dbReference type="ARBA" id="ARBA00022989"/>
    </source>
</evidence>
<feature type="transmembrane region" description="Helical" evidence="7">
    <location>
        <begin position="119"/>
        <end position="136"/>
    </location>
</feature>
<keyword evidence="2 7" id="KW-0812">Transmembrane</keyword>
<feature type="transmembrane region" description="Helical" evidence="7">
    <location>
        <begin position="94"/>
        <end position="113"/>
    </location>
</feature>
<evidence type="ECO:0000256" key="7">
    <source>
        <dbReference type="SAM" id="Phobius"/>
    </source>
</evidence>
<dbReference type="PANTHER" id="PTHR21382">
    <property type="entry name" value="NADH-UBIQUINONE OXIDOREDUCTASE SUBUNIT"/>
    <property type="match status" value="1"/>
</dbReference>